<dbReference type="EMBL" id="KV429086">
    <property type="protein sequence ID" value="KZT66653.1"/>
    <property type="molecule type" value="Genomic_DNA"/>
</dbReference>
<feature type="region of interest" description="Disordered" evidence="1">
    <location>
        <begin position="175"/>
        <end position="286"/>
    </location>
</feature>
<proteinExistence type="predicted"/>
<dbReference type="Proteomes" id="UP000076727">
    <property type="component" value="Unassembled WGS sequence"/>
</dbReference>
<accession>A0A165N8E9</accession>
<dbReference type="AlphaFoldDB" id="A0A165N8E9"/>
<dbReference type="InterPro" id="IPR011333">
    <property type="entry name" value="SKP1/BTB/POZ_sf"/>
</dbReference>
<name>A0A165N8E9_9APHY</name>
<protein>
    <recommendedName>
        <fullName evidence="2">BTB domain-containing protein</fullName>
    </recommendedName>
</protein>
<reference evidence="3 4" key="1">
    <citation type="journal article" date="2016" name="Mol. Biol. Evol.">
        <title>Comparative Genomics of Early-Diverging Mushroom-Forming Fungi Provides Insights into the Origins of Lignocellulose Decay Capabilities.</title>
        <authorList>
            <person name="Nagy L.G."/>
            <person name="Riley R."/>
            <person name="Tritt A."/>
            <person name="Adam C."/>
            <person name="Daum C."/>
            <person name="Floudas D."/>
            <person name="Sun H."/>
            <person name="Yadav J.S."/>
            <person name="Pangilinan J."/>
            <person name="Larsson K.H."/>
            <person name="Matsuura K."/>
            <person name="Barry K."/>
            <person name="Labutti K."/>
            <person name="Kuo R."/>
            <person name="Ohm R.A."/>
            <person name="Bhattacharya S.S."/>
            <person name="Shirouzu T."/>
            <person name="Yoshinaga Y."/>
            <person name="Martin F.M."/>
            <person name="Grigoriev I.V."/>
            <person name="Hibbett D.S."/>
        </authorList>
    </citation>
    <scope>NUCLEOTIDE SEQUENCE [LARGE SCALE GENOMIC DNA]</scope>
    <source>
        <strain evidence="3 4">L-15889</strain>
    </source>
</reference>
<evidence type="ECO:0000313" key="3">
    <source>
        <dbReference type="EMBL" id="KZT66653.1"/>
    </source>
</evidence>
<feature type="compositionally biased region" description="Basic and acidic residues" evidence="1">
    <location>
        <begin position="199"/>
        <end position="237"/>
    </location>
</feature>
<dbReference type="PROSITE" id="PS50097">
    <property type="entry name" value="BTB"/>
    <property type="match status" value="1"/>
</dbReference>
<dbReference type="Pfam" id="PF15496">
    <property type="entry name" value="DUF4646"/>
    <property type="match status" value="1"/>
</dbReference>
<dbReference type="InterPro" id="IPR028018">
    <property type="entry name" value="DUF4646"/>
</dbReference>
<dbReference type="Gene3D" id="3.30.710.10">
    <property type="entry name" value="Potassium Channel Kv1.1, Chain A"/>
    <property type="match status" value="1"/>
</dbReference>
<dbReference type="InterPro" id="IPR000210">
    <property type="entry name" value="BTB/POZ_dom"/>
</dbReference>
<evidence type="ECO:0000313" key="4">
    <source>
        <dbReference type="Proteomes" id="UP000076727"/>
    </source>
</evidence>
<evidence type="ECO:0000259" key="2">
    <source>
        <dbReference type="PROSITE" id="PS50097"/>
    </source>
</evidence>
<gene>
    <name evidence="3" type="ORF">DAEQUDRAFT_758644</name>
</gene>
<dbReference type="STRING" id="1314783.A0A165N8E9"/>
<organism evidence="3 4">
    <name type="scientific">Daedalea quercina L-15889</name>
    <dbReference type="NCBI Taxonomy" id="1314783"/>
    <lineage>
        <taxon>Eukaryota</taxon>
        <taxon>Fungi</taxon>
        <taxon>Dikarya</taxon>
        <taxon>Basidiomycota</taxon>
        <taxon>Agaricomycotina</taxon>
        <taxon>Agaricomycetes</taxon>
        <taxon>Polyporales</taxon>
        <taxon>Fomitopsis</taxon>
    </lineage>
</organism>
<evidence type="ECO:0000256" key="1">
    <source>
        <dbReference type="SAM" id="MobiDB-lite"/>
    </source>
</evidence>
<dbReference type="OrthoDB" id="2800059at2759"/>
<sequence>MNSGAILSSPGHVSMREHRGIVGVLSHLTSSAAQSVSPLLDPPPPSFLRLAPPDLPYEPFEPTSLRSLDENLNTGFPQLPPQCRLVPHPFVTHDVSEDDWRRFLHDVKSASMLSAANVGKGRNVGLIGLFVSKGIEHAMKDKKSDAVGELIDQWNVHFFYPRRLTVVLAKGTVAYNGPDGADPPDFMVRTADDSSSSDFKVDNRKKGSTRELPDGKGRRYQERSERKQQRRAEQKAGKERKKNKRERWRDNEAPEESGCHKRPRLECINGGDGTTDGSSESPEFTRDEEHWYEDGNVILVADNVGFRVYRGLLAKRSQVFCDLFSVPQPRDGQVAYGCPVICLTDTAIALRELLEVLLWGKRYIQSNDVELDRLSYRIRLAHKYGIEDLLKESIQELKKLFPTTLTSWLALQRHYSPRAITAYNLAILTDTLSIIPSAIYVCCQLPDGDLLDGASHSDGTIDMLGRDDLLKCMKAKVKLTRSLTHIVHEAFHYPDSPLHNCTSMSTCRRTFDRVRMAALSRAFSESTEAGLFEPWDELLDKYDRKKAGNAALSLLCEPCINHLRSRVNENGRARWEELPEDGDVDLEFEPWNVTDAGSESEL</sequence>
<keyword evidence="4" id="KW-1185">Reference proteome</keyword>
<feature type="domain" description="BTB" evidence="2">
    <location>
        <begin position="295"/>
        <end position="366"/>
    </location>
</feature>